<evidence type="ECO:0000313" key="3">
    <source>
        <dbReference type="Proteomes" id="UP001152795"/>
    </source>
</evidence>
<dbReference type="AlphaFoldDB" id="A0A6S7JH33"/>
<dbReference type="EMBL" id="CACRXK020017793">
    <property type="protein sequence ID" value="CAB4031636.1"/>
    <property type="molecule type" value="Genomic_DNA"/>
</dbReference>
<organism evidence="2 3">
    <name type="scientific">Paramuricea clavata</name>
    <name type="common">Red gorgonian</name>
    <name type="synonym">Violescent sea-whip</name>
    <dbReference type="NCBI Taxonomy" id="317549"/>
    <lineage>
        <taxon>Eukaryota</taxon>
        <taxon>Metazoa</taxon>
        <taxon>Cnidaria</taxon>
        <taxon>Anthozoa</taxon>
        <taxon>Octocorallia</taxon>
        <taxon>Malacalcyonacea</taxon>
        <taxon>Plexauridae</taxon>
        <taxon>Paramuricea</taxon>
    </lineage>
</organism>
<reference evidence="2" key="1">
    <citation type="submission" date="2020-04" db="EMBL/GenBank/DDBJ databases">
        <authorList>
            <person name="Alioto T."/>
            <person name="Alioto T."/>
            <person name="Gomez Garrido J."/>
        </authorList>
    </citation>
    <scope>NUCLEOTIDE SEQUENCE</scope>
    <source>
        <strain evidence="2">A484AB</strain>
    </source>
</reference>
<proteinExistence type="predicted"/>
<dbReference type="OrthoDB" id="10517577at2759"/>
<comment type="caution">
    <text evidence="2">The sequence shown here is derived from an EMBL/GenBank/DDBJ whole genome shotgun (WGS) entry which is preliminary data.</text>
</comment>
<gene>
    <name evidence="2" type="ORF">PACLA_8A035749</name>
</gene>
<dbReference type="Proteomes" id="UP001152795">
    <property type="component" value="Unassembled WGS sequence"/>
</dbReference>
<feature type="compositionally biased region" description="Basic and acidic residues" evidence="1">
    <location>
        <begin position="89"/>
        <end position="99"/>
    </location>
</feature>
<keyword evidence="3" id="KW-1185">Reference proteome</keyword>
<feature type="region of interest" description="Disordered" evidence="1">
    <location>
        <begin position="54"/>
        <end position="99"/>
    </location>
</feature>
<protein>
    <submittedName>
        <fullName evidence="2">Uncharacterized protein</fullName>
    </submittedName>
</protein>
<evidence type="ECO:0000313" key="2">
    <source>
        <dbReference type="EMBL" id="CAB4031636.1"/>
    </source>
</evidence>
<accession>A0A6S7JH33</accession>
<evidence type="ECO:0000256" key="1">
    <source>
        <dbReference type="SAM" id="MobiDB-lite"/>
    </source>
</evidence>
<name>A0A6S7JH33_PARCT</name>
<feature type="compositionally biased region" description="Polar residues" evidence="1">
    <location>
        <begin position="66"/>
        <end position="87"/>
    </location>
</feature>
<sequence>MSMDLSNFKDEKINEGIRIGDRIMSFNISNYMEAHKIKTVRVYLRTKKLSIDLDSDGEMQDGPFDSMSQLQEDTAQQQSPQTFSLIGSSEDRKTLKEKQDEEYQMSLEMDKKKPLIMNIVKYVIKSLKSNFKMHVKQE</sequence>